<comment type="subcellular location">
    <subcellularLocation>
        <location evidence="2">Membrane</location>
        <topology evidence="2">Single-pass membrane protein</topology>
    </subcellularLocation>
</comment>
<dbReference type="SMART" id="SM00184">
    <property type="entry name" value="RING"/>
    <property type="match status" value="1"/>
</dbReference>
<evidence type="ECO:0000259" key="17">
    <source>
        <dbReference type="PROSITE" id="PS50089"/>
    </source>
</evidence>
<evidence type="ECO:0000256" key="11">
    <source>
        <dbReference type="ARBA" id="ARBA00022989"/>
    </source>
</evidence>
<comment type="similarity">
    <text evidence="13">Belongs to the RING-type zinc finger family. ATL subfamily.</text>
</comment>
<dbReference type="AlphaFoldDB" id="A0A251SHS8"/>
<evidence type="ECO:0000256" key="8">
    <source>
        <dbReference type="ARBA" id="ARBA00022771"/>
    </source>
</evidence>
<dbReference type="CDD" id="cd16461">
    <property type="entry name" value="RING-H2_EL5-like"/>
    <property type="match status" value="1"/>
</dbReference>
<feature type="domain" description="RING-type" evidence="17">
    <location>
        <begin position="145"/>
        <end position="187"/>
    </location>
</feature>
<reference evidence="18" key="3">
    <citation type="submission" date="2020-06" db="EMBL/GenBank/DDBJ databases">
        <title>Helianthus annuus Genome sequencing and assembly Release 2.</title>
        <authorList>
            <person name="Gouzy J."/>
            <person name="Langlade N."/>
            <person name="Munos S."/>
        </authorList>
    </citation>
    <scope>NUCLEOTIDE SEQUENCE</scope>
    <source>
        <tissue evidence="18">Leaves</tissue>
    </source>
</reference>
<name>A0A251SHS8_HELAN</name>
<evidence type="ECO:0000256" key="1">
    <source>
        <dbReference type="ARBA" id="ARBA00000900"/>
    </source>
</evidence>
<evidence type="ECO:0000256" key="3">
    <source>
        <dbReference type="ARBA" id="ARBA00004906"/>
    </source>
</evidence>
<evidence type="ECO:0000256" key="16">
    <source>
        <dbReference type="SAM" id="Phobius"/>
    </source>
</evidence>
<evidence type="ECO:0000256" key="10">
    <source>
        <dbReference type="ARBA" id="ARBA00022833"/>
    </source>
</evidence>
<dbReference type="GO" id="GO:0016020">
    <property type="term" value="C:membrane"/>
    <property type="evidence" value="ECO:0007669"/>
    <property type="project" value="UniProtKB-SubCell"/>
</dbReference>
<feature type="compositionally biased region" description="Polar residues" evidence="15">
    <location>
        <begin position="208"/>
        <end position="222"/>
    </location>
</feature>
<evidence type="ECO:0000256" key="14">
    <source>
        <dbReference type="PROSITE-ProRule" id="PRU00175"/>
    </source>
</evidence>
<protein>
    <recommendedName>
        <fullName evidence="4">RING-type E3 ubiquitin transferase</fullName>
        <ecNumber evidence="4">2.3.2.27</ecNumber>
    </recommendedName>
</protein>
<dbReference type="Gene3D" id="3.30.40.10">
    <property type="entry name" value="Zinc/RING finger domain, C3HC4 (zinc finger)"/>
    <property type="match status" value="1"/>
</dbReference>
<dbReference type="FunFam" id="3.30.40.10:FF:000233">
    <property type="entry name" value="RING-H2 finger protein ATL54"/>
    <property type="match status" value="1"/>
</dbReference>
<evidence type="ECO:0000256" key="15">
    <source>
        <dbReference type="SAM" id="MobiDB-lite"/>
    </source>
</evidence>
<dbReference type="EC" id="2.3.2.27" evidence="4"/>
<keyword evidence="5" id="KW-0808">Transferase</keyword>
<feature type="region of interest" description="Disordered" evidence="15">
    <location>
        <begin position="208"/>
        <end position="230"/>
    </location>
</feature>
<dbReference type="EMBL" id="MNCJ02000329">
    <property type="protein sequence ID" value="KAF5769380.1"/>
    <property type="molecule type" value="Genomic_DNA"/>
</dbReference>
<dbReference type="GO" id="GO:0008270">
    <property type="term" value="F:zinc ion binding"/>
    <property type="evidence" value="ECO:0007669"/>
    <property type="project" value="UniProtKB-KW"/>
</dbReference>
<dbReference type="GO" id="GO:0061630">
    <property type="term" value="F:ubiquitin protein ligase activity"/>
    <property type="evidence" value="ECO:0007669"/>
    <property type="project" value="UniProtKB-EC"/>
</dbReference>
<dbReference type="PROSITE" id="PS50089">
    <property type="entry name" value="ZF_RING_2"/>
    <property type="match status" value="1"/>
</dbReference>
<feature type="transmembrane region" description="Helical" evidence="16">
    <location>
        <begin position="54"/>
        <end position="75"/>
    </location>
</feature>
<comment type="pathway">
    <text evidence="3">Protein modification; protein ubiquitination.</text>
</comment>
<dbReference type="SUPFAM" id="SSF57850">
    <property type="entry name" value="RING/U-box"/>
    <property type="match status" value="1"/>
</dbReference>
<dbReference type="InterPro" id="IPR013083">
    <property type="entry name" value="Znf_RING/FYVE/PHD"/>
</dbReference>
<dbReference type="Pfam" id="PF13639">
    <property type="entry name" value="zf-RING_2"/>
    <property type="match status" value="1"/>
</dbReference>
<gene>
    <name evidence="19" type="ORF">HannXRQ_Chr14g0445121</name>
    <name evidence="18" type="ORF">HanXRQr2_Chr14g0647571</name>
</gene>
<evidence type="ECO:0000313" key="20">
    <source>
        <dbReference type="Proteomes" id="UP000215914"/>
    </source>
</evidence>
<keyword evidence="20" id="KW-1185">Reference proteome</keyword>
<dbReference type="Gramene" id="mRNA:HanXRQr2_Chr14g0647571">
    <property type="protein sequence ID" value="CDS:HanXRQr2_Chr14g0647571.1"/>
    <property type="gene ID" value="HanXRQr2_Chr14g0647571"/>
</dbReference>
<dbReference type="UniPathway" id="UPA00143"/>
<evidence type="ECO:0000256" key="9">
    <source>
        <dbReference type="ARBA" id="ARBA00022786"/>
    </source>
</evidence>
<dbReference type="STRING" id="4232.A0A251SHS8"/>
<dbReference type="InterPro" id="IPR001841">
    <property type="entry name" value="Znf_RING"/>
</dbReference>
<reference evidence="18 20" key="1">
    <citation type="journal article" date="2017" name="Nature">
        <title>The sunflower genome provides insights into oil metabolism, flowering and Asterid evolution.</title>
        <authorList>
            <person name="Badouin H."/>
            <person name="Gouzy J."/>
            <person name="Grassa C.J."/>
            <person name="Murat F."/>
            <person name="Staton S.E."/>
            <person name="Cottret L."/>
            <person name="Lelandais-Briere C."/>
            <person name="Owens G.L."/>
            <person name="Carrere S."/>
            <person name="Mayjonade B."/>
            <person name="Legrand L."/>
            <person name="Gill N."/>
            <person name="Kane N.C."/>
            <person name="Bowers J.E."/>
            <person name="Hubner S."/>
            <person name="Bellec A."/>
            <person name="Berard A."/>
            <person name="Berges H."/>
            <person name="Blanchet N."/>
            <person name="Boniface M.C."/>
            <person name="Brunel D."/>
            <person name="Catrice O."/>
            <person name="Chaidir N."/>
            <person name="Claudel C."/>
            <person name="Donnadieu C."/>
            <person name="Faraut T."/>
            <person name="Fievet G."/>
            <person name="Helmstetter N."/>
            <person name="King M."/>
            <person name="Knapp S.J."/>
            <person name="Lai Z."/>
            <person name="Le Paslier M.C."/>
            <person name="Lippi Y."/>
            <person name="Lorenzon L."/>
            <person name="Mandel J.R."/>
            <person name="Marage G."/>
            <person name="Marchand G."/>
            <person name="Marquand E."/>
            <person name="Bret-Mestries E."/>
            <person name="Morien E."/>
            <person name="Nambeesan S."/>
            <person name="Nguyen T."/>
            <person name="Pegot-Espagnet P."/>
            <person name="Pouilly N."/>
            <person name="Raftis F."/>
            <person name="Sallet E."/>
            <person name="Schiex T."/>
            <person name="Thomas J."/>
            <person name="Vandecasteele C."/>
            <person name="Vares D."/>
            <person name="Vear F."/>
            <person name="Vautrin S."/>
            <person name="Crespi M."/>
            <person name="Mangin B."/>
            <person name="Burke J.M."/>
            <person name="Salse J."/>
            <person name="Munos S."/>
            <person name="Vincourt P."/>
            <person name="Rieseberg L.H."/>
            <person name="Langlade N.B."/>
        </authorList>
    </citation>
    <scope>NUCLEOTIDE SEQUENCE [LARGE SCALE GENOMIC DNA]</scope>
    <source>
        <strain evidence="20">cv. SF193</strain>
        <tissue evidence="18">Leaves</tissue>
    </source>
</reference>
<keyword evidence="7" id="KW-0479">Metal-binding</keyword>
<evidence type="ECO:0000256" key="5">
    <source>
        <dbReference type="ARBA" id="ARBA00022679"/>
    </source>
</evidence>
<evidence type="ECO:0000256" key="2">
    <source>
        <dbReference type="ARBA" id="ARBA00004167"/>
    </source>
</evidence>
<dbReference type="InParanoid" id="A0A251SHS8"/>
<keyword evidence="10" id="KW-0862">Zinc</keyword>
<proteinExistence type="inferred from homology"/>
<evidence type="ECO:0000256" key="12">
    <source>
        <dbReference type="ARBA" id="ARBA00023136"/>
    </source>
</evidence>
<evidence type="ECO:0000313" key="19">
    <source>
        <dbReference type="EMBL" id="OTF98394.1"/>
    </source>
</evidence>
<reference evidence="19" key="2">
    <citation type="submission" date="2017-02" db="EMBL/GenBank/DDBJ databases">
        <title>Sunflower complete genome.</title>
        <authorList>
            <person name="Langlade N."/>
            <person name="Munos S."/>
        </authorList>
    </citation>
    <scope>NUCLEOTIDE SEQUENCE [LARGE SCALE GENOMIC DNA]</scope>
    <source>
        <tissue evidence="19">Leaves</tissue>
    </source>
</reference>
<keyword evidence="11 16" id="KW-1133">Transmembrane helix</keyword>
<keyword evidence="6 16" id="KW-0812">Transmembrane</keyword>
<evidence type="ECO:0000256" key="6">
    <source>
        <dbReference type="ARBA" id="ARBA00022692"/>
    </source>
</evidence>
<comment type="catalytic activity">
    <reaction evidence="1">
        <text>S-ubiquitinyl-[E2 ubiquitin-conjugating enzyme]-L-cysteine + [acceptor protein]-L-lysine = [E2 ubiquitin-conjugating enzyme]-L-cysteine + N(6)-ubiquitinyl-[acceptor protein]-L-lysine.</text>
        <dbReference type="EC" id="2.3.2.27"/>
    </reaction>
</comment>
<dbReference type="OrthoDB" id="9984778at2759"/>
<evidence type="ECO:0000256" key="7">
    <source>
        <dbReference type="ARBA" id="ARBA00022723"/>
    </source>
</evidence>
<dbReference type="GO" id="GO:0016567">
    <property type="term" value="P:protein ubiquitination"/>
    <property type="evidence" value="ECO:0000318"/>
    <property type="project" value="GO_Central"/>
</dbReference>
<sequence>MPFLHGKFFRKPEDNSHHVPCTPLPPHPPPRVTWLLSPPLPPSRPPPHSVNQSFSPFLIIMFGGLVVSIFFILYLTCAVRYRRRGSNHAIRDHETREDFVNENLGPLMLNPIWLINTIGLDQSQIDSIQVFKYKRGEKLIEGTDCSVCLSEFEDDESLRLLPKCSHAFHVPCIDTWLRSHKNCPLCRAPIFKNTNDLTESHAITQSNLIESSTSGTTETPVNDTEPIDNHDHGHHVIDVENNEEIVKTDLGDHHHVQGEDLVAMRRSVSSSHFLMSKKLNSMKKSGHKHKGSSSSIHISGRVTKSASFARSFRKANSFTSKCRPYNQSY</sequence>
<accession>A0A251SHS8</accession>
<dbReference type="Proteomes" id="UP000215914">
    <property type="component" value="Chromosome 14"/>
</dbReference>
<evidence type="ECO:0000313" key="18">
    <source>
        <dbReference type="EMBL" id="KAF5769380.1"/>
    </source>
</evidence>
<dbReference type="OMA" id="CRAPIFK"/>
<dbReference type="InterPro" id="IPR044600">
    <property type="entry name" value="ATL1/ATL16-like"/>
</dbReference>
<dbReference type="PANTHER" id="PTHR46913">
    <property type="entry name" value="RING-H2 FINGER PROTEIN ATL16"/>
    <property type="match status" value="1"/>
</dbReference>
<evidence type="ECO:0000256" key="4">
    <source>
        <dbReference type="ARBA" id="ARBA00012483"/>
    </source>
</evidence>
<keyword evidence="8 14" id="KW-0863">Zinc-finger</keyword>
<evidence type="ECO:0000256" key="13">
    <source>
        <dbReference type="ARBA" id="ARBA00024209"/>
    </source>
</evidence>
<keyword evidence="9" id="KW-0833">Ubl conjugation pathway</keyword>
<organism evidence="19 20">
    <name type="scientific">Helianthus annuus</name>
    <name type="common">Common sunflower</name>
    <dbReference type="NCBI Taxonomy" id="4232"/>
    <lineage>
        <taxon>Eukaryota</taxon>
        <taxon>Viridiplantae</taxon>
        <taxon>Streptophyta</taxon>
        <taxon>Embryophyta</taxon>
        <taxon>Tracheophyta</taxon>
        <taxon>Spermatophyta</taxon>
        <taxon>Magnoliopsida</taxon>
        <taxon>eudicotyledons</taxon>
        <taxon>Gunneridae</taxon>
        <taxon>Pentapetalae</taxon>
        <taxon>asterids</taxon>
        <taxon>campanulids</taxon>
        <taxon>Asterales</taxon>
        <taxon>Asteraceae</taxon>
        <taxon>Asteroideae</taxon>
        <taxon>Heliantheae alliance</taxon>
        <taxon>Heliantheae</taxon>
        <taxon>Helianthus</taxon>
    </lineage>
</organism>
<dbReference type="PANTHER" id="PTHR46913:SF19">
    <property type="entry name" value="RING-TYPE E3 UBIQUITIN TRANSFERASE"/>
    <property type="match status" value="1"/>
</dbReference>
<keyword evidence="12 16" id="KW-0472">Membrane</keyword>
<dbReference type="EMBL" id="CM007903">
    <property type="protein sequence ID" value="OTF98394.1"/>
    <property type="molecule type" value="Genomic_DNA"/>
</dbReference>